<feature type="compositionally biased region" description="Low complexity" evidence="1">
    <location>
        <begin position="1"/>
        <end position="14"/>
    </location>
</feature>
<keyword evidence="3" id="KW-1185">Reference proteome</keyword>
<organism evidence="2 3">
    <name type="scientific">Actinomadura rugatobispora</name>
    <dbReference type="NCBI Taxonomy" id="1994"/>
    <lineage>
        <taxon>Bacteria</taxon>
        <taxon>Bacillati</taxon>
        <taxon>Actinomycetota</taxon>
        <taxon>Actinomycetes</taxon>
        <taxon>Streptosporangiales</taxon>
        <taxon>Thermomonosporaceae</taxon>
        <taxon>Actinomadura</taxon>
    </lineage>
</organism>
<evidence type="ECO:0000313" key="3">
    <source>
        <dbReference type="Proteomes" id="UP001596074"/>
    </source>
</evidence>
<accession>A0ABW0ZW81</accession>
<reference evidence="3" key="1">
    <citation type="journal article" date="2019" name="Int. J. Syst. Evol. Microbiol.">
        <title>The Global Catalogue of Microorganisms (GCM) 10K type strain sequencing project: providing services to taxonomists for standard genome sequencing and annotation.</title>
        <authorList>
            <consortium name="The Broad Institute Genomics Platform"/>
            <consortium name="The Broad Institute Genome Sequencing Center for Infectious Disease"/>
            <person name="Wu L."/>
            <person name="Ma J."/>
        </authorList>
    </citation>
    <scope>NUCLEOTIDE SEQUENCE [LARGE SCALE GENOMIC DNA]</scope>
    <source>
        <strain evidence="3">KCTC 42087</strain>
    </source>
</reference>
<evidence type="ECO:0008006" key="4">
    <source>
        <dbReference type="Google" id="ProtNLM"/>
    </source>
</evidence>
<name>A0ABW0ZW81_9ACTN</name>
<evidence type="ECO:0000313" key="2">
    <source>
        <dbReference type="EMBL" id="MFC5745070.1"/>
    </source>
</evidence>
<dbReference type="Proteomes" id="UP001596074">
    <property type="component" value="Unassembled WGS sequence"/>
</dbReference>
<dbReference type="RefSeq" id="WP_378280695.1">
    <property type="nucleotide sequence ID" value="NZ_JBHSON010000006.1"/>
</dbReference>
<dbReference type="EMBL" id="JBHSON010000006">
    <property type="protein sequence ID" value="MFC5745070.1"/>
    <property type="molecule type" value="Genomic_DNA"/>
</dbReference>
<proteinExistence type="predicted"/>
<protein>
    <recommendedName>
        <fullName evidence="4">Asp23/Gls24 family envelope stress response protein</fullName>
    </recommendedName>
</protein>
<gene>
    <name evidence="2" type="ORF">ACFPZN_05540</name>
</gene>
<comment type="caution">
    <text evidence="2">The sequence shown here is derived from an EMBL/GenBank/DDBJ whole genome shotgun (WGS) entry which is preliminary data.</text>
</comment>
<sequence length="113" mass="11549">MSAGTRAEPSARTAPRAEPRAERAERIGAAVRVLPGVAGLTAGPRGYVVTYRPGPPYEGVAVRDGEIEVGVVARAGLPLEEVAESVRRAARPLAGDVPVNVLIGDIAYGGPPG</sequence>
<feature type="region of interest" description="Disordered" evidence="1">
    <location>
        <begin position="1"/>
        <end position="23"/>
    </location>
</feature>
<evidence type="ECO:0000256" key="1">
    <source>
        <dbReference type="SAM" id="MobiDB-lite"/>
    </source>
</evidence>